<evidence type="ECO:0000256" key="2">
    <source>
        <dbReference type="ARBA" id="ARBA00012438"/>
    </source>
</evidence>
<keyword evidence="4" id="KW-0808">Transferase</keyword>
<dbReference type="InterPro" id="IPR004358">
    <property type="entry name" value="Sig_transdc_His_kin-like_C"/>
</dbReference>
<dbReference type="Gene3D" id="3.30.565.10">
    <property type="entry name" value="Histidine kinase-like ATPase, C-terminal domain"/>
    <property type="match status" value="1"/>
</dbReference>
<evidence type="ECO:0000256" key="7">
    <source>
        <dbReference type="ARBA" id="ARBA00022840"/>
    </source>
</evidence>
<dbReference type="GO" id="GO:0000155">
    <property type="term" value="F:phosphorelay sensor kinase activity"/>
    <property type="evidence" value="ECO:0007669"/>
    <property type="project" value="InterPro"/>
</dbReference>
<gene>
    <name evidence="10" type="ORF">COS99_01495</name>
</gene>
<dbReference type="InterPro" id="IPR003018">
    <property type="entry name" value="GAF"/>
</dbReference>
<dbReference type="PANTHER" id="PTHR43065">
    <property type="entry name" value="SENSOR HISTIDINE KINASE"/>
    <property type="match status" value="1"/>
</dbReference>
<comment type="caution">
    <text evidence="10">The sequence shown here is derived from an EMBL/GenBank/DDBJ whole genome shotgun (WGS) entry which is preliminary data.</text>
</comment>
<dbReference type="PROSITE" id="PS50109">
    <property type="entry name" value="HIS_KIN"/>
    <property type="match status" value="1"/>
</dbReference>
<name>A0A2J0KY15_9BACT</name>
<dbReference type="EMBL" id="PEWV01000015">
    <property type="protein sequence ID" value="PIU42204.1"/>
    <property type="molecule type" value="Genomic_DNA"/>
</dbReference>
<evidence type="ECO:0000256" key="6">
    <source>
        <dbReference type="ARBA" id="ARBA00022777"/>
    </source>
</evidence>
<evidence type="ECO:0000259" key="9">
    <source>
        <dbReference type="PROSITE" id="PS50109"/>
    </source>
</evidence>
<dbReference type="SMART" id="SM00387">
    <property type="entry name" value="HATPase_c"/>
    <property type="match status" value="1"/>
</dbReference>
<proteinExistence type="predicted"/>
<dbReference type="InterPro" id="IPR036097">
    <property type="entry name" value="HisK_dim/P_sf"/>
</dbReference>
<dbReference type="SMART" id="SM00388">
    <property type="entry name" value="HisKA"/>
    <property type="match status" value="1"/>
</dbReference>
<dbReference type="InterPro" id="IPR036890">
    <property type="entry name" value="HATPase_C_sf"/>
</dbReference>
<keyword evidence="3" id="KW-0597">Phosphoprotein</keyword>
<dbReference type="SUPFAM" id="SSF55781">
    <property type="entry name" value="GAF domain-like"/>
    <property type="match status" value="1"/>
</dbReference>
<keyword evidence="7" id="KW-0067">ATP-binding</keyword>
<evidence type="ECO:0000256" key="4">
    <source>
        <dbReference type="ARBA" id="ARBA00022679"/>
    </source>
</evidence>
<evidence type="ECO:0000313" key="11">
    <source>
        <dbReference type="Proteomes" id="UP000230052"/>
    </source>
</evidence>
<dbReference type="SMART" id="SM00065">
    <property type="entry name" value="GAF"/>
    <property type="match status" value="1"/>
</dbReference>
<protein>
    <recommendedName>
        <fullName evidence="2">histidine kinase</fullName>
        <ecNumber evidence="2">2.7.13.3</ecNumber>
    </recommendedName>
</protein>
<dbReference type="Gene3D" id="3.30.450.40">
    <property type="match status" value="1"/>
</dbReference>
<dbReference type="SUPFAM" id="SSF55874">
    <property type="entry name" value="ATPase domain of HSP90 chaperone/DNA topoisomerase II/histidine kinase"/>
    <property type="match status" value="1"/>
</dbReference>
<evidence type="ECO:0000256" key="8">
    <source>
        <dbReference type="ARBA" id="ARBA00023012"/>
    </source>
</evidence>
<dbReference type="AlphaFoldDB" id="A0A2J0KY15"/>
<dbReference type="InterPro" id="IPR029016">
    <property type="entry name" value="GAF-like_dom_sf"/>
</dbReference>
<feature type="domain" description="Histidine kinase" evidence="9">
    <location>
        <begin position="212"/>
        <end position="422"/>
    </location>
</feature>
<evidence type="ECO:0000313" key="10">
    <source>
        <dbReference type="EMBL" id="PIU42204.1"/>
    </source>
</evidence>
<dbReference type="Pfam" id="PF00512">
    <property type="entry name" value="HisKA"/>
    <property type="match status" value="1"/>
</dbReference>
<keyword evidence="5" id="KW-0547">Nucleotide-binding</keyword>
<sequence>MPQNDKALKSRLEFNEESLKYLTELLEITTKMLSAFNLDKLLKQILDTSIDFLKADTGSVMLVDENAQDLKIKVARGLNEQVVENVSIKIGEKVAGWVAKEGKPLLLIGDLKNDPRFSHLDGKKEIKSAISVPLKVENRVIGVLNLNNVYSEFPFSESDLKVLSLLANQAAISIWNVKLYEDARKANKELLETQQQLIAREKMVALGQLSTGIAHEVNNPLTVIIGNVQYLMENMSKNSYGWTELKEIKEAAELCSRIIERLFNYCRPANYNQEPVDVSDIAKKVTELVDNQFIKQNVKINLDLAPSLPKVVINPDELKEIFLNIMLNAKSAMSAGGTLTIATKDMKSDGAIDIIFSDTGCGIPKEIIDKIFDPFFTTKRPVSTGLGLSICQRIVSNYKGSIKVESEPGKGTTFIIRFPAIAVK</sequence>
<dbReference type="InterPro" id="IPR003661">
    <property type="entry name" value="HisK_dim/P_dom"/>
</dbReference>
<evidence type="ECO:0000256" key="1">
    <source>
        <dbReference type="ARBA" id="ARBA00000085"/>
    </source>
</evidence>
<evidence type="ECO:0000256" key="5">
    <source>
        <dbReference type="ARBA" id="ARBA00022741"/>
    </source>
</evidence>
<dbReference type="Gene3D" id="1.10.287.130">
    <property type="match status" value="1"/>
</dbReference>
<evidence type="ECO:0000256" key="3">
    <source>
        <dbReference type="ARBA" id="ARBA00022553"/>
    </source>
</evidence>
<organism evidence="10 11">
    <name type="scientific">Candidatus Aquitaenariimonas noxiae</name>
    <dbReference type="NCBI Taxonomy" id="1974741"/>
    <lineage>
        <taxon>Bacteria</taxon>
        <taxon>Pseudomonadati</taxon>
        <taxon>Candidatus Omnitrophota</taxon>
        <taxon>Candidatus Aquitaenariimonas</taxon>
    </lineage>
</organism>
<dbReference type="InterPro" id="IPR003594">
    <property type="entry name" value="HATPase_dom"/>
</dbReference>
<comment type="catalytic activity">
    <reaction evidence="1">
        <text>ATP + protein L-histidine = ADP + protein N-phospho-L-histidine.</text>
        <dbReference type="EC" id="2.7.13.3"/>
    </reaction>
</comment>
<dbReference type="InterPro" id="IPR005467">
    <property type="entry name" value="His_kinase_dom"/>
</dbReference>
<dbReference type="GO" id="GO:0005524">
    <property type="term" value="F:ATP binding"/>
    <property type="evidence" value="ECO:0007669"/>
    <property type="project" value="UniProtKB-KW"/>
</dbReference>
<dbReference type="Pfam" id="PF02518">
    <property type="entry name" value="HATPase_c"/>
    <property type="match status" value="1"/>
</dbReference>
<accession>A0A2J0KY15</accession>
<dbReference type="PANTHER" id="PTHR43065:SF46">
    <property type="entry name" value="C4-DICARBOXYLATE TRANSPORT SENSOR PROTEIN DCTB"/>
    <property type="match status" value="1"/>
</dbReference>
<dbReference type="CDD" id="cd00082">
    <property type="entry name" value="HisKA"/>
    <property type="match status" value="1"/>
</dbReference>
<dbReference type="SUPFAM" id="SSF47384">
    <property type="entry name" value="Homodimeric domain of signal transducing histidine kinase"/>
    <property type="match status" value="1"/>
</dbReference>
<dbReference type="Proteomes" id="UP000230052">
    <property type="component" value="Unassembled WGS sequence"/>
</dbReference>
<dbReference type="EC" id="2.7.13.3" evidence="2"/>
<keyword evidence="6" id="KW-0418">Kinase</keyword>
<keyword evidence="8" id="KW-0902">Two-component regulatory system</keyword>
<dbReference type="Pfam" id="PF13185">
    <property type="entry name" value="GAF_2"/>
    <property type="match status" value="1"/>
</dbReference>
<reference evidence="10 11" key="1">
    <citation type="submission" date="2017-09" db="EMBL/GenBank/DDBJ databases">
        <title>Depth-based differentiation of microbial function through sediment-hosted aquifers and enrichment of novel symbionts in the deep terrestrial subsurface.</title>
        <authorList>
            <person name="Probst A.J."/>
            <person name="Ladd B."/>
            <person name="Jarett J.K."/>
            <person name="Geller-Mcgrath D.E."/>
            <person name="Sieber C.M."/>
            <person name="Emerson J.B."/>
            <person name="Anantharaman K."/>
            <person name="Thomas B.C."/>
            <person name="Malmstrom R."/>
            <person name="Stieglmeier M."/>
            <person name="Klingl A."/>
            <person name="Woyke T."/>
            <person name="Ryan C.M."/>
            <person name="Banfield J.F."/>
        </authorList>
    </citation>
    <scope>NUCLEOTIDE SEQUENCE [LARGE SCALE GENOMIC DNA]</scope>
    <source>
        <strain evidence="10">CG07_land_8_20_14_0_80_42_15</strain>
    </source>
</reference>
<dbReference type="PRINTS" id="PR00344">
    <property type="entry name" value="BCTRLSENSOR"/>
</dbReference>